<evidence type="ECO:0000256" key="7">
    <source>
        <dbReference type="ARBA" id="ARBA00022840"/>
    </source>
</evidence>
<dbReference type="Proteomes" id="UP001055868">
    <property type="component" value="Chromosome"/>
</dbReference>
<reference evidence="11" key="1">
    <citation type="submission" date="2022-05" db="EMBL/GenBank/DDBJ databases">
        <title>Genomic analysis of Brachybacterium sp. CBA3104.</title>
        <authorList>
            <person name="Roh S.W."/>
            <person name="Kim Y.B."/>
            <person name="Kim Y."/>
        </authorList>
    </citation>
    <scope>NUCLEOTIDE SEQUENCE</scope>
    <source>
        <strain evidence="11">CBA3104</strain>
    </source>
</reference>
<feature type="transmembrane region" description="Helical" evidence="9">
    <location>
        <begin position="81"/>
        <end position="114"/>
    </location>
</feature>
<evidence type="ECO:0000256" key="9">
    <source>
        <dbReference type="SAM" id="Phobius"/>
    </source>
</evidence>
<evidence type="ECO:0000256" key="4">
    <source>
        <dbReference type="ARBA" id="ARBA00022679"/>
    </source>
</evidence>
<evidence type="ECO:0000256" key="2">
    <source>
        <dbReference type="ARBA" id="ARBA00012438"/>
    </source>
</evidence>
<feature type="transmembrane region" description="Helical" evidence="9">
    <location>
        <begin position="148"/>
        <end position="172"/>
    </location>
</feature>
<proteinExistence type="predicted"/>
<evidence type="ECO:0000256" key="6">
    <source>
        <dbReference type="ARBA" id="ARBA00022777"/>
    </source>
</evidence>
<feature type="domain" description="Signal transduction histidine kinase subgroup 3 dimerisation and phosphoacceptor" evidence="10">
    <location>
        <begin position="204"/>
        <end position="269"/>
    </location>
</feature>
<evidence type="ECO:0000256" key="3">
    <source>
        <dbReference type="ARBA" id="ARBA00022553"/>
    </source>
</evidence>
<evidence type="ECO:0000313" key="12">
    <source>
        <dbReference type="Proteomes" id="UP001055868"/>
    </source>
</evidence>
<dbReference type="InterPro" id="IPR036890">
    <property type="entry name" value="HATPase_C_sf"/>
</dbReference>
<keyword evidence="9" id="KW-1133">Transmembrane helix</keyword>
<dbReference type="PANTHER" id="PTHR24421:SF10">
    <property type="entry name" value="NITRATE_NITRITE SENSOR PROTEIN NARQ"/>
    <property type="match status" value="1"/>
</dbReference>
<evidence type="ECO:0000256" key="1">
    <source>
        <dbReference type="ARBA" id="ARBA00000085"/>
    </source>
</evidence>
<keyword evidence="4" id="KW-0808">Transferase</keyword>
<dbReference type="EMBL" id="CP097218">
    <property type="protein sequence ID" value="UQN28600.1"/>
    <property type="molecule type" value="Genomic_DNA"/>
</dbReference>
<accession>A0ABY4N634</accession>
<feature type="transmembrane region" description="Helical" evidence="9">
    <location>
        <begin position="50"/>
        <end position="69"/>
    </location>
</feature>
<feature type="transmembrane region" description="Helical" evidence="9">
    <location>
        <begin position="121"/>
        <end position="142"/>
    </location>
</feature>
<comment type="catalytic activity">
    <reaction evidence="1">
        <text>ATP + protein L-histidine = ADP + protein N-phospho-L-histidine.</text>
        <dbReference type="EC" id="2.7.13.3"/>
    </reaction>
</comment>
<dbReference type="RefSeq" id="WP_249477729.1">
    <property type="nucleotide sequence ID" value="NZ_CP097218.1"/>
</dbReference>
<dbReference type="EC" id="2.7.13.3" evidence="2"/>
<keyword evidence="9" id="KW-0812">Transmembrane</keyword>
<dbReference type="InterPro" id="IPR050482">
    <property type="entry name" value="Sensor_HK_TwoCompSys"/>
</dbReference>
<gene>
    <name evidence="11" type="ORF">M4486_13305</name>
</gene>
<evidence type="ECO:0000256" key="8">
    <source>
        <dbReference type="ARBA" id="ARBA00023012"/>
    </source>
</evidence>
<keyword evidence="3" id="KW-0597">Phosphoprotein</keyword>
<dbReference type="GO" id="GO:0016301">
    <property type="term" value="F:kinase activity"/>
    <property type="evidence" value="ECO:0007669"/>
    <property type="project" value="UniProtKB-KW"/>
</dbReference>
<evidence type="ECO:0000313" key="11">
    <source>
        <dbReference type="EMBL" id="UQN28600.1"/>
    </source>
</evidence>
<keyword evidence="6 11" id="KW-0418">Kinase</keyword>
<organism evidence="11 12">
    <name type="scientific">Brachybacterium kimchii</name>
    <dbReference type="NCBI Taxonomy" id="2942909"/>
    <lineage>
        <taxon>Bacteria</taxon>
        <taxon>Bacillati</taxon>
        <taxon>Actinomycetota</taxon>
        <taxon>Actinomycetes</taxon>
        <taxon>Micrococcales</taxon>
        <taxon>Dermabacteraceae</taxon>
        <taxon>Brachybacterium</taxon>
    </lineage>
</organism>
<keyword evidence="8" id="KW-0902">Two-component regulatory system</keyword>
<dbReference type="Gene3D" id="1.20.5.1930">
    <property type="match status" value="1"/>
</dbReference>
<dbReference type="Pfam" id="PF07730">
    <property type="entry name" value="HisKA_3"/>
    <property type="match status" value="1"/>
</dbReference>
<keyword evidence="7" id="KW-0067">ATP-binding</keyword>
<dbReference type="SUPFAM" id="SSF55874">
    <property type="entry name" value="ATPase domain of HSP90 chaperone/DNA topoisomerase II/histidine kinase"/>
    <property type="match status" value="1"/>
</dbReference>
<keyword evidence="5" id="KW-0547">Nucleotide-binding</keyword>
<dbReference type="PANTHER" id="PTHR24421">
    <property type="entry name" value="NITRATE/NITRITE SENSOR PROTEIN NARX-RELATED"/>
    <property type="match status" value="1"/>
</dbReference>
<keyword evidence="9" id="KW-0472">Membrane</keyword>
<evidence type="ECO:0000256" key="5">
    <source>
        <dbReference type="ARBA" id="ARBA00022741"/>
    </source>
</evidence>
<dbReference type="Gene3D" id="3.30.565.10">
    <property type="entry name" value="Histidine kinase-like ATPase, C-terminal domain"/>
    <property type="match status" value="1"/>
</dbReference>
<dbReference type="InterPro" id="IPR011712">
    <property type="entry name" value="Sig_transdc_His_kin_sub3_dim/P"/>
</dbReference>
<protein>
    <recommendedName>
        <fullName evidence="2">histidine kinase</fullName>
        <ecNumber evidence="2">2.7.13.3</ecNumber>
    </recommendedName>
</protein>
<dbReference type="CDD" id="cd16917">
    <property type="entry name" value="HATPase_UhpB-NarQ-NarX-like"/>
    <property type="match status" value="1"/>
</dbReference>
<sequence length="429" mass="45553">MSELPATTAPAPSLPRRMLPVLQSLALVCLVIAAVLGLPLEQGPGAGRVWVLSVVWGALAVLIALAWMLRPRLRTPRSRAILSAVVVLLVTPVAVFGRIGFTVPVLLLAVALVVLDASVRAGVVATAWIGVLGVALHVASWGDLGTGFAIGLVNSVPVMVLLGFGIVLGWTLRAYERQLRRDAALIDRLRRAAETEKELLLADERARSARELHDGLGHRLTLVSMSLDFAERMRERDARAAWDEVAQARTTSQDALEEMRTWVRALSPVRDPAARGAAALDAIAESFRGTGLAVEVTVDDRSNTVLTTDDALSLLVYRAVQEGLTNALRHGRAREVRLGLHAADGQLRLRMSNDLGPGAQVPDGEAEPGFGLRGLAERALARGGGLRAAREGDRFLVALQLPVPDLSRASGSPRGVVGGVGRTATGVAR</sequence>
<keyword evidence="12" id="KW-1185">Reference proteome</keyword>
<name>A0ABY4N634_9MICO</name>
<feature type="transmembrane region" description="Helical" evidence="9">
    <location>
        <begin position="20"/>
        <end position="38"/>
    </location>
</feature>
<evidence type="ECO:0000259" key="10">
    <source>
        <dbReference type="Pfam" id="PF07730"/>
    </source>
</evidence>